<dbReference type="GO" id="GO:0034247">
    <property type="term" value="P:snoRNA splicing"/>
    <property type="evidence" value="ECO:0007669"/>
    <property type="project" value="TreeGrafter"/>
</dbReference>
<gene>
    <name evidence="2" type="ORF">TIFTF001_012495</name>
</gene>
<evidence type="ECO:0000256" key="1">
    <source>
        <dbReference type="SAM" id="MobiDB-lite"/>
    </source>
</evidence>
<sequence length="155" mass="17574">MADSGEKPESEEVCKFFPKSLKDKNFRKRTVEEDDTESKSESTFLLQSEEKHRSPIINFISLPGSQRILNPVLPSFSLNLRMKFRGGFDGDAKLYKGIHGYTDHKAGFWREQTVAGKKVGVSHGPPRASAYVRATARIDHQPDIYGDSCKFLHDR</sequence>
<comment type="caution">
    <text evidence="2">The sequence shown here is derived from an EMBL/GenBank/DDBJ whole genome shotgun (WGS) entry which is preliminary data.</text>
</comment>
<organism evidence="2 3">
    <name type="scientific">Ficus carica</name>
    <name type="common">Common fig</name>
    <dbReference type="NCBI Taxonomy" id="3494"/>
    <lineage>
        <taxon>Eukaryota</taxon>
        <taxon>Viridiplantae</taxon>
        <taxon>Streptophyta</taxon>
        <taxon>Embryophyta</taxon>
        <taxon>Tracheophyta</taxon>
        <taxon>Spermatophyta</taxon>
        <taxon>Magnoliopsida</taxon>
        <taxon>eudicotyledons</taxon>
        <taxon>Gunneridae</taxon>
        <taxon>Pentapetalae</taxon>
        <taxon>rosids</taxon>
        <taxon>fabids</taxon>
        <taxon>Rosales</taxon>
        <taxon>Moraceae</taxon>
        <taxon>Ficeae</taxon>
        <taxon>Ficus</taxon>
    </lineage>
</organism>
<protein>
    <submittedName>
        <fullName evidence="2">Uncharacterized protein</fullName>
    </submittedName>
</protein>
<keyword evidence="3" id="KW-1185">Reference proteome</keyword>
<dbReference type="PANTHER" id="PTHR12930:SF0">
    <property type="entry name" value="RING FINGER PROTEIN 113B"/>
    <property type="match status" value="1"/>
</dbReference>
<dbReference type="EMBL" id="BTGU01000016">
    <property type="protein sequence ID" value="GMN43298.1"/>
    <property type="molecule type" value="Genomic_DNA"/>
</dbReference>
<accession>A0AA88D1V2</accession>
<dbReference type="InterPro" id="IPR039971">
    <property type="entry name" value="CWC24-like"/>
</dbReference>
<evidence type="ECO:0000313" key="3">
    <source>
        <dbReference type="Proteomes" id="UP001187192"/>
    </source>
</evidence>
<feature type="region of interest" description="Disordered" evidence="1">
    <location>
        <begin position="28"/>
        <end position="47"/>
    </location>
</feature>
<evidence type="ECO:0000313" key="2">
    <source>
        <dbReference type="EMBL" id="GMN43298.1"/>
    </source>
</evidence>
<reference evidence="2" key="1">
    <citation type="submission" date="2023-07" db="EMBL/GenBank/DDBJ databases">
        <title>draft genome sequence of fig (Ficus carica).</title>
        <authorList>
            <person name="Takahashi T."/>
            <person name="Nishimura K."/>
        </authorList>
    </citation>
    <scope>NUCLEOTIDE SEQUENCE</scope>
</reference>
<dbReference type="AlphaFoldDB" id="A0AA88D1V2"/>
<proteinExistence type="predicted"/>
<dbReference type="Proteomes" id="UP001187192">
    <property type="component" value="Unassembled WGS sequence"/>
</dbReference>
<name>A0AA88D1V2_FICCA</name>
<dbReference type="GO" id="GO:0005684">
    <property type="term" value="C:U2-type spliceosomal complex"/>
    <property type="evidence" value="ECO:0007669"/>
    <property type="project" value="TreeGrafter"/>
</dbReference>
<dbReference type="PANTHER" id="PTHR12930">
    <property type="entry name" value="ZINC FINGER PROTEIN 183"/>
    <property type="match status" value="1"/>
</dbReference>